<dbReference type="EMBL" id="JBIMZQ010000020">
    <property type="protein sequence ID" value="KAL3665339.1"/>
    <property type="molecule type" value="Genomic_DNA"/>
</dbReference>
<gene>
    <name evidence="1" type="ORF">V7S43_009379</name>
</gene>
<accession>A0ABD3FGA4</accession>
<dbReference type="Proteomes" id="UP001632037">
    <property type="component" value="Unassembled WGS sequence"/>
</dbReference>
<sequence>MGVLLVTASLSPTITETTLRSLFPHLLTSTSSENLLLCTRLLGQRLECQYSISFQWEDLTKRVTRLECKMDWITPLLRVLGNIQDVARCLENALITPFNLIGELQPGSE</sequence>
<protein>
    <submittedName>
        <fullName evidence="1">Uncharacterized protein</fullName>
    </submittedName>
</protein>
<comment type="caution">
    <text evidence="1">The sequence shown here is derived from an EMBL/GenBank/DDBJ whole genome shotgun (WGS) entry which is preliminary data.</text>
</comment>
<dbReference type="AlphaFoldDB" id="A0ABD3FGA4"/>
<name>A0ABD3FGA4_9STRA</name>
<reference evidence="1 2" key="1">
    <citation type="submission" date="2024-09" db="EMBL/GenBank/DDBJ databases">
        <title>Genome sequencing and assembly of Phytophthora oleae, isolate VK10A, causative agent of rot of olive drupes.</title>
        <authorList>
            <person name="Conti Taguali S."/>
            <person name="Riolo M."/>
            <person name="La Spada F."/>
            <person name="Cacciola S.O."/>
            <person name="Dionisio G."/>
        </authorList>
    </citation>
    <scope>NUCLEOTIDE SEQUENCE [LARGE SCALE GENOMIC DNA]</scope>
    <source>
        <strain evidence="1 2">VK10A</strain>
    </source>
</reference>
<evidence type="ECO:0000313" key="1">
    <source>
        <dbReference type="EMBL" id="KAL3665339.1"/>
    </source>
</evidence>
<proteinExistence type="predicted"/>
<keyword evidence="2" id="KW-1185">Reference proteome</keyword>
<organism evidence="1 2">
    <name type="scientific">Phytophthora oleae</name>
    <dbReference type="NCBI Taxonomy" id="2107226"/>
    <lineage>
        <taxon>Eukaryota</taxon>
        <taxon>Sar</taxon>
        <taxon>Stramenopiles</taxon>
        <taxon>Oomycota</taxon>
        <taxon>Peronosporomycetes</taxon>
        <taxon>Peronosporales</taxon>
        <taxon>Peronosporaceae</taxon>
        <taxon>Phytophthora</taxon>
    </lineage>
</organism>
<evidence type="ECO:0000313" key="2">
    <source>
        <dbReference type="Proteomes" id="UP001632037"/>
    </source>
</evidence>